<evidence type="ECO:0000313" key="4">
    <source>
        <dbReference type="Proteomes" id="UP000591071"/>
    </source>
</evidence>
<organism evidence="3 4">
    <name type="scientific">Megasphaera hexanoica</name>
    <dbReference type="NCBI Taxonomy" id="1675036"/>
    <lineage>
        <taxon>Bacteria</taxon>
        <taxon>Bacillati</taxon>
        <taxon>Bacillota</taxon>
        <taxon>Negativicutes</taxon>
        <taxon>Veillonellales</taxon>
        <taxon>Veillonellaceae</taxon>
        <taxon>Megasphaera</taxon>
    </lineage>
</organism>
<dbReference type="Pfam" id="PF07992">
    <property type="entry name" value="Pyr_redox_2"/>
    <property type="match status" value="1"/>
</dbReference>
<dbReference type="GO" id="GO:0016491">
    <property type="term" value="F:oxidoreductase activity"/>
    <property type="evidence" value="ECO:0007669"/>
    <property type="project" value="InterPro"/>
</dbReference>
<dbReference type="InterPro" id="IPR028261">
    <property type="entry name" value="DPD_II"/>
</dbReference>
<dbReference type="Pfam" id="PF14691">
    <property type="entry name" value="Fer4_20"/>
    <property type="match status" value="1"/>
</dbReference>
<gene>
    <name evidence="3" type="ORF">HF872_00470</name>
</gene>
<protein>
    <submittedName>
        <fullName evidence="3">NAD(P)-dependent oxidoreductase</fullName>
    </submittedName>
</protein>
<feature type="domain" description="Dihydroprymidine dehydrogenase" evidence="2">
    <location>
        <begin position="20"/>
        <end position="120"/>
    </location>
</feature>
<feature type="domain" description="FAD/NAD(P)-binding" evidence="1">
    <location>
        <begin position="134"/>
        <end position="431"/>
    </location>
</feature>
<dbReference type="InterPro" id="IPR036188">
    <property type="entry name" value="FAD/NAD-bd_sf"/>
</dbReference>
<dbReference type="PANTHER" id="PTHR42783">
    <property type="entry name" value="GLUTAMATE SYNTHASE [NADPH] SMALL CHAIN"/>
    <property type="match status" value="1"/>
</dbReference>
<comment type="caution">
    <text evidence="3">The sequence shown here is derived from an EMBL/GenBank/DDBJ whole genome shotgun (WGS) entry which is preliminary data.</text>
</comment>
<dbReference type="SUPFAM" id="SSF46548">
    <property type="entry name" value="alpha-helical ferredoxin"/>
    <property type="match status" value="1"/>
</dbReference>
<dbReference type="InterPro" id="IPR009051">
    <property type="entry name" value="Helical_ferredxn"/>
</dbReference>
<dbReference type="EMBL" id="JABAFG010000001">
    <property type="protein sequence ID" value="NME27103.1"/>
    <property type="molecule type" value="Genomic_DNA"/>
</dbReference>
<evidence type="ECO:0000259" key="1">
    <source>
        <dbReference type="Pfam" id="PF07992"/>
    </source>
</evidence>
<evidence type="ECO:0000313" key="3">
    <source>
        <dbReference type="EMBL" id="NME27103.1"/>
    </source>
</evidence>
<dbReference type="GO" id="GO:0051536">
    <property type="term" value="F:iron-sulfur cluster binding"/>
    <property type="evidence" value="ECO:0007669"/>
    <property type="project" value="InterPro"/>
</dbReference>
<proteinExistence type="predicted"/>
<dbReference type="InterPro" id="IPR023753">
    <property type="entry name" value="FAD/NAD-binding_dom"/>
</dbReference>
<accession>A0A848BXM5</accession>
<reference evidence="3 4" key="1">
    <citation type="submission" date="2020-04" db="EMBL/GenBank/DDBJ databases">
        <authorList>
            <person name="Hitch T.C.A."/>
            <person name="Wylensek D."/>
            <person name="Clavel T."/>
        </authorList>
    </citation>
    <scope>NUCLEOTIDE SEQUENCE [LARGE SCALE GENOMIC DNA]</scope>
    <source>
        <strain evidence="3 4">Oil-RF-744-FAT-WT-6-1</strain>
    </source>
</reference>
<dbReference type="RefSeq" id="WP_075581851.1">
    <property type="nucleotide sequence ID" value="NZ_JABAFG010000001.1"/>
</dbReference>
<dbReference type="PRINTS" id="PR00419">
    <property type="entry name" value="ADXRDTASE"/>
</dbReference>
<dbReference type="PANTHER" id="PTHR42783:SF3">
    <property type="entry name" value="GLUTAMATE SYNTHASE [NADPH] SMALL CHAIN-RELATED"/>
    <property type="match status" value="1"/>
</dbReference>
<name>A0A848BXM5_9FIRM</name>
<dbReference type="Gene3D" id="3.50.50.60">
    <property type="entry name" value="FAD/NAD(P)-binding domain"/>
    <property type="match status" value="2"/>
</dbReference>
<evidence type="ECO:0000259" key="2">
    <source>
        <dbReference type="Pfam" id="PF14691"/>
    </source>
</evidence>
<dbReference type="Gene3D" id="1.10.1060.10">
    <property type="entry name" value="Alpha-helical ferredoxin"/>
    <property type="match status" value="1"/>
</dbReference>
<dbReference type="SUPFAM" id="SSF51971">
    <property type="entry name" value="Nucleotide-binding domain"/>
    <property type="match status" value="2"/>
</dbReference>
<dbReference type="Proteomes" id="UP000591071">
    <property type="component" value="Unassembled WGS sequence"/>
</dbReference>
<sequence length="454" mass="50173">MSQIEKNPLAFFHEEPISDRDYTMAEAVAEAKRCLNCRVPQCRNSCPIENEIPQFIHELAQGNFGAAAEYIYHRSDFPALCGRICPRETQCEGACVLGKKGKHIEIGKLERFVADLVLDNHILDDVPSKKCNGTVAIVGSGPAGMAAAQDLARMDYDVTIFESSTQPGGTLTYGIPTFRLHKEYVLREVERMEQLGVTIQYETKVGRDISLDKLAEDFDAVFIAVGTMEGWKLGVENDHLSGVIDAAQFLYQVEQVQLGEEQLSRLPVKPGDTVLVVGAGNVAIDAARTALRLKAKVKIVYRRGEKNMKCLPSEYMEAKEEGIQFQFYSAPRAVVGTDHVEGLRIEKQKILDDGTMVPTGEFEIVPADKIIAAIGNRPEMDIIQAFGAEATEDGYIESRNIPYGMTSRRGIFAAGDVVHKPKTVVLAMREGKRTAAGIDEYIRAKHMMEEVNKG</sequence>
<dbReference type="AlphaFoldDB" id="A0A848BXM5"/>